<dbReference type="EMBL" id="CP017704">
    <property type="protein sequence ID" value="ASS95428.1"/>
    <property type="molecule type" value="Genomic_DNA"/>
</dbReference>
<dbReference type="Proteomes" id="UP000214618">
    <property type="component" value="Chromosome"/>
</dbReference>
<gene>
    <name evidence="1" type="ORF">BS1321_16830</name>
</gene>
<evidence type="ECO:0000313" key="1">
    <source>
        <dbReference type="EMBL" id="ASS95428.1"/>
    </source>
</evidence>
<evidence type="ECO:0000313" key="2">
    <source>
        <dbReference type="Proteomes" id="UP000214618"/>
    </source>
</evidence>
<reference evidence="1 2" key="1">
    <citation type="submission" date="2016-10" db="EMBL/GenBank/DDBJ databases">
        <title>The whole genome sequencing and assembly of Bacillus simplex DSM 1321 strain.</title>
        <authorList>
            <person name="Park M.-K."/>
            <person name="Lee Y.-J."/>
            <person name="Yi H."/>
            <person name="Bahn Y.-S."/>
            <person name="Kim J.F."/>
            <person name="Lee D.-W."/>
        </authorList>
    </citation>
    <scope>NUCLEOTIDE SEQUENCE [LARGE SCALE GENOMIC DNA]</scope>
    <source>
        <strain evidence="1 2">DSM 1321</strain>
    </source>
</reference>
<protein>
    <submittedName>
        <fullName evidence="1">Uncharacterized protein</fullName>
    </submittedName>
</protein>
<sequence>MIRLDNSLVWVVALVVLAVFCALVALVAAVAVVAVVDADAAEGAAVVADVADVKVSGLLKKSPCGAAGTFLYCIRHKGQIVVHRIKVKC</sequence>
<accession>A0A223EJK5</accession>
<dbReference type="AlphaFoldDB" id="A0A223EJK5"/>
<organism evidence="1 2">
    <name type="scientific">Peribacillus simplex NBRC 15720 = DSM 1321</name>
    <dbReference type="NCBI Taxonomy" id="1349754"/>
    <lineage>
        <taxon>Bacteria</taxon>
        <taxon>Bacillati</taxon>
        <taxon>Bacillota</taxon>
        <taxon>Bacilli</taxon>
        <taxon>Bacillales</taxon>
        <taxon>Bacillaceae</taxon>
        <taxon>Peribacillus</taxon>
    </lineage>
</organism>
<name>A0A223EJK5_9BACI</name>
<proteinExistence type="predicted"/>